<protein>
    <submittedName>
        <fullName evidence="2">Uncharacterized protein</fullName>
    </submittedName>
</protein>
<feature type="transmembrane region" description="Helical" evidence="1">
    <location>
        <begin position="21"/>
        <end position="44"/>
    </location>
</feature>
<accession>A0A2A5WRA7</accession>
<name>A0A2A5WRA7_9GAMM</name>
<dbReference type="AlphaFoldDB" id="A0A2A5WRA7"/>
<keyword evidence="1" id="KW-1133">Transmembrane helix</keyword>
<feature type="transmembrane region" description="Helical" evidence="1">
    <location>
        <begin position="50"/>
        <end position="70"/>
    </location>
</feature>
<proteinExistence type="predicted"/>
<evidence type="ECO:0000256" key="1">
    <source>
        <dbReference type="SAM" id="Phobius"/>
    </source>
</evidence>
<reference evidence="2 3" key="1">
    <citation type="submission" date="2017-08" db="EMBL/GenBank/DDBJ databases">
        <title>Fine stratification of microbial communities through a metagenomic profile of the photic zone.</title>
        <authorList>
            <person name="Haro-Moreno J.M."/>
            <person name="Lopez-Perez M."/>
            <person name="De La Torre J."/>
            <person name="Picazo A."/>
            <person name="Camacho A."/>
            <person name="Rodriguez-Valera F."/>
        </authorList>
    </citation>
    <scope>NUCLEOTIDE SEQUENCE [LARGE SCALE GENOMIC DNA]</scope>
    <source>
        <strain evidence="2">MED-G24</strain>
    </source>
</reference>
<dbReference type="EMBL" id="NTKD01000031">
    <property type="protein sequence ID" value="PDH38992.1"/>
    <property type="molecule type" value="Genomic_DNA"/>
</dbReference>
<keyword evidence="1" id="KW-0472">Membrane</keyword>
<evidence type="ECO:0000313" key="2">
    <source>
        <dbReference type="EMBL" id="PDH38992.1"/>
    </source>
</evidence>
<gene>
    <name evidence="2" type="ORF">CNE99_06440</name>
</gene>
<comment type="caution">
    <text evidence="2">The sequence shown here is derived from an EMBL/GenBank/DDBJ whole genome shotgun (WGS) entry which is preliminary data.</text>
</comment>
<evidence type="ECO:0000313" key="3">
    <source>
        <dbReference type="Proteomes" id="UP000219327"/>
    </source>
</evidence>
<sequence length="87" mass="9944">MVLVSNLMIHAAVRHRSLLSYFVFAAAYGIYEFFYSEVGLGYLMFIEADLSRLVTVLSLAISIFSARLLATDWRSIPCRRGVCCWRD</sequence>
<organism evidence="2 3">
    <name type="scientific">OM182 bacterium MED-G24</name>
    <dbReference type="NCBI Taxonomy" id="1986255"/>
    <lineage>
        <taxon>Bacteria</taxon>
        <taxon>Pseudomonadati</taxon>
        <taxon>Pseudomonadota</taxon>
        <taxon>Gammaproteobacteria</taxon>
        <taxon>OMG group</taxon>
        <taxon>OM182 clade</taxon>
    </lineage>
</organism>
<keyword evidence="1" id="KW-0812">Transmembrane</keyword>
<dbReference type="Proteomes" id="UP000219327">
    <property type="component" value="Unassembled WGS sequence"/>
</dbReference>